<evidence type="ECO:0000256" key="8">
    <source>
        <dbReference type="HAMAP-Rule" id="MF_01815"/>
    </source>
</evidence>
<dbReference type="Pfam" id="PF08541">
    <property type="entry name" value="ACP_syn_III_C"/>
    <property type="match status" value="1"/>
</dbReference>
<feature type="domain" description="Beta-ketoacyl-[acyl-carrier-protein] synthase III C-terminal" evidence="9">
    <location>
        <begin position="248"/>
        <end position="335"/>
    </location>
</feature>
<evidence type="ECO:0000256" key="5">
    <source>
        <dbReference type="ARBA" id="ARBA00023098"/>
    </source>
</evidence>
<comment type="similarity">
    <text evidence="1 8">Belongs to the thiolase-like superfamily. FabH family.</text>
</comment>
<reference evidence="11 14" key="2">
    <citation type="submission" date="2018-06" db="EMBL/GenBank/DDBJ databases">
        <authorList>
            <consortium name="Pathogen Informatics"/>
            <person name="Doyle S."/>
        </authorList>
    </citation>
    <scope>NUCLEOTIDE SEQUENCE [LARGE SCALE GENOMIC DNA]</scope>
    <source>
        <strain evidence="11 14">NCTC12714</strain>
    </source>
</reference>
<keyword evidence="8 11" id="KW-0012">Acyltransferase</keyword>
<dbReference type="AlphaFoldDB" id="A0A099TYU9"/>
<dbReference type="EC" id="2.3.1.180" evidence="8"/>
<comment type="function">
    <text evidence="8">Catalyzes the condensation reaction of fatty acid synthesis by the addition to an acyl acceptor of two carbons from malonyl-ACP. Catalyzes the first condensation reaction which initiates fatty acid synthesis and may therefore play a role in governing the total rate of fatty acid production. Possesses both acetoacetyl-ACP synthase and acetyl transacylase activities. Its substrate specificity determines the biosynthesis of branched-chain and/or straight-chain of fatty acids.</text>
</comment>
<dbReference type="OrthoDB" id="9815506at2"/>
<keyword evidence="14" id="KW-1185">Reference proteome</keyword>
<dbReference type="PANTHER" id="PTHR43091">
    <property type="entry name" value="3-OXOACYL-[ACYL-CARRIER-PROTEIN] SYNTHASE"/>
    <property type="match status" value="1"/>
</dbReference>
<dbReference type="Proteomes" id="UP000255139">
    <property type="component" value="Unassembled WGS sequence"/>
</dbReference>
<evidence type="ECO:0000256" key="4">
    <source>
        <dbReference type="ARBA" id="ARBA00022832"/>
    </source>
</evidence>
<protein>
    <recommendedName>
        <fullName evidence="8">Beta-ketoacyl-[acyl-carrier-protein] synthase III</fullName>
        <shortName evidence="8">Beta-ketoacyl-ACP synthase III</shortName>
        <shortName evidence="8">KAS III</shortName>
        <ecNumber evidence="8">2.3.1.180</ecNumber>
    </recommendedName>
    <alternativeName>
        <fullName evidence="8">3-oxoacyl-[acyl-carrier-protein] synthase 3</fullName>
    </alternativeName>
    <alternativeName>
        <fullName evidence="8">3-oxoacyl-[acyl-carrier-protein] synthase III</fullName>
    </alternativeName>
</protein>
<dbReference type="Gene3D" id="3.40.47.10">
    <property type="match status" value="1"/>
</dbReference>
<evidence type="ECO:0000313" key="14">
    <source>
        <dbReference type="Proteomes" id="UP000255139"/>
    </source>
</evidence>
<dbReference type="UniPathway" id="UPA00094"/>
<evidence type="ECO:0000256" key="1">
    <source>
        <dbReference type="ARBA" id="ARBA00008642"/>
    </source>
</evidence>
<keyword evidence="8" id="KW-0963">Cytoplasm</keyword>
<comment type="catalytic activity">
    <reaction evidence="8">
        <text>malonyl-[ACP] + acetyl-CoA + H(+) = 3-oxobutanoyl-[ACP] + CO2 + CoA</text>
        <dbReference type="Rhea" id="RHEA:12080"/>
        <dbReference type="Rhea" id="RHEA-COMP:9623"/>
        <dbReference type="Rhea" id="RHEA-COMP:9625"/>
        <dbReference type="ChEBI" id="CHEBI:15378"/>
        <dbReference type="ChEBI" id="CHEBI:16526"/>
        <dbReference type="ChEBI" id="CHEBI:57287"/>
        <dbReference type="ChEBI" id="CHEBI:57288"/>
        <dbReference type="ChEBI" id="CHEBI:78449"/>
        <dbReference type="ChEBI" id="CHEBI:78450"/>
        <dbReference type="EC" id="2.3.1.180"/>
    </reaction>
</comment>
<dbReference type="NCBIfam" id="NF006829">
    <property type="entry name" value="PRK09352.1"/>
    <property type="match status" value="1"/>
</dbReference>
<keyword evidence="6 8" id="KW-0275">Fatty acid biosynthesis</keyword>
<dbReference type="STRING" id="216.LS73_01095"/>
<dbReference type="RefSeq" id="WP_034556812.1">
    <property type="nucleotide sequence ID" value="NZ_FZML01000003.1"/>
</dbReference>
<comment type="pathway">
    <text evidence="8">Lipid metabolism; fatty acid biosynthesis.</text>
</comment>
<comment type="domain">
    <text evidence="8">The last Arg residue of the ACP-binding site is essential for the weak association between ACP/AcpP and FabH.</text>
</comment>
<dbReference type="EMBL" id="JRPD02000004">
    <property type="protein sequence ID" value="TLE00893.1"/>
    <property type="molecule type" value="Genomic_DNA"/>
</dbReference>
<evidence type="ECO:0000259" key="10">
    <source>
        <dbReference type="Pfam" id="PF08545"/>
    </source>
</evidence>
<sequence length="341" mass="37286">MSVYASMKSIASYVPSRCVPNKFFTSFLETSDEWIVQRTGINTRYFAPSHLKSSDLGVEAAKLAIKRANLSSSDIDIILCASISPDFFGMPSTACIIASKLGMKDIPAFDITAACSGFVYCLSMAKSYIESGAYNNVLVVGAEKISSILDFTDRSTCVLFGDGAGACVIGQGDKVGIKDVHISSNGDFSHLLYTPKSNNMPNNFQSDISILDGIIEEKETENQFLRMKGNEVFKVAVRTISKDAKYMLQKHNILPNELDYFVPHQANLRIIQAIANSLELPDEKIVLTVQKYGNTSAASIPMALDFAYTHGMFKNRDLLLLDAFGAGFTWGSALVYADFAD</sequence>
<evidence type="ECO:0000256" key="6">
    <source>
        <dbReference type="ARBA" id="ARBA00023160"/>
    </source>
</evidence>
<keyword evidence="3 8" id="KW-0808">Transferase</keyword>
<reference evidence="12 13" key="1">
    <citation type="journal article" date="2014" name="Genome Announc.">
        <title>Draft genome sequences of eight enterohepatic helicobacter species isolated from both laboratory and wild rodents.</title>
        <authorList>
            <person name="Sheh A."/>
            <person name="Shen Z."/>
            <person name="Fox J.G."/>
        </authorList>
    </citation>
    <scope>NUCLEOTIDE SEQUENCE [LARGE SCALE GENOMIC DNA]</scope>
    <source>
        <strain evidence="12 13">ST1</strain>
    </source>
</reference>
<accession>A0A099TYU9</accession>
<dbReference type="InterPro" id="IPR013747">
    <property type="entry name" value="ACP_syn_III_C"/>
</dbReference>
<keyword evidence="7 8" id="KW-0511">Multifunctional enzyme</keyword>
<dbReference type="InterPro" id="IPR013751">
    <property type="entry name" value="ACP_syn_III_N"/>
</dbReference>
<evidence type="ECO:0000313" key="13">
    <source>
        <dbReference type="Proteomes" id="UP000029922"/>
    </source>
</evidence>
<keyword evidence="4 8" id="KW-0276">Fatty acid metabolism</keyword>
<dbReference type="SUPFAM" id="SSF53901">
    <property type="entry name" value="Thiolase-like"/>
    <property type="match status" value="1"/>
</dbReference>
<dbReference type="EMBL" id="UGJE01000002">
    <property type="protein sequence ID" value="STQ86667.1"/>
    <property type="molecule type" value="Genomic_DNA"/>
</dbReference>
<name>A0A099TYU9_9HELI</name>
<feature type="active site" evidence="8">
    <location>
        <position position="115"/>
    </location>
</feature>
<dbReference type="PANTHER" id="PTHR43091:SF1">
    <property type="entry name" value="BETA-KETOACYL-[ACYL-CARRIER-PROTEIN] SYNTHASE III, CHLOROPLASTIC"/>
    <property type="match status" value="1"/>
</dbReference>
<feature type="active site" evidence="8">
    <location>
        <position position="264"/>
    </location>
</feature>
<feature type="active site" evidence="8">
    <location>
        <position position="294"/>
    </location>
</feature>
<evidence type="ECO:0000259" key="9">
    <source>
        <dbReference type="Pfam" id="PF08541"/>
    </source>
</evidence>
<gene>
    <name evidence="11" type="primary">fabH_2</name>
    <name evidence="8" type="synonym">fabH</name>
    <name evidence="12" type="ORF">LS73_003050</name>
    <name evidence="11" type="ORF">NCTC12714_01478</name>
</gene>
<dbReference type="InterPro" id="IPR016039">
    <property type="entry name" value="Thiolase-like"/>
</dbReference>
<organism evidence="11 14">
    <name type="scientific">Helicobacter muridarum</name>
    <dbReference type="NCBI Taxonomy" id="216"/>
    <lineage>
        <taxon>Bacteria</taxon>
        <taxon>Pseudomonadati</taxon>
        <taxon>Campylobacterota</taxon>
        <taxon>Epsilonproteobacteria</taxon>
        <taxon>Campylobacterales</taxon>
        <taxon>Helicobacteraceae</taxon>
        <taxon>Helicobacter</taxon>
    </lineage>
</organism>
<dbReference type="Proteomes" id="UP000029922">
    <property type="component" value="Unassembled WGS sequence"/>
</dbReference>
<evidence type="ECO:0000256" key="7">
    <source>
        <dbReference type="ARBA" id="ARBA00023268"/>
    </source>
</evidence>
<evidence type="ECO:0000256" key="2">
    <source>
        <dbReference type="ARBA" id="ARBA00022516"/>
    </source>
</evidence>
<dbReference type="CDD" id="cd00830">
    <property type="entry name" value="KAS_III"/>
    <property type="match status" value="1"/>
</dbReference>
<feature type="domain" description="Beta-ketoacyl-[acyl-carrier-protein] synthase III N-terminal" evidence="10">
    <location>
        <begin position="109"/>
        <end position="186"/>
    </location>
</feature>
<dbReference type="HAMAP" id="MF_01815">
    <property type="entry name" value="FabH"/>
    <property type="match status" value="1"/>
</dbReference>
<dbReference type="Pfam" id="PF08545">
    <property type="entry name" value="ACP_syn_III"/>
    <property type="match status" value="1"/>
</dbReference>
<dbReference type="NCBIfam" id="TIGR00747">
    <property type="entry name" value="fabH"/>
    <property type="match status" value="1"/>
</dbReference>
<dbReference type="GO" id="GO:0006633">
    <property type="term" value="P:fatty acid biosynthetic process"/>
    <property type="evidence" value="ECO:0007669"/>
    <property type="project" value="UniProtKB-UniRule"/>
</dbReference>
<comment type="subcellular location">
    <subcellularLocation>
        <location evidence="8">Cytoplasm</location>
    </subcellularLocation>
</comment>
<dbReference type="GO" id="GO:0033818">
    <property type="term" value="F:beta-ketoacyl-acyl-carrier-protein synthase III activity"/>
    <property type="evidence" value="ECO:0007669"/>
    <property type="project" value="UniProtKB-UniRule"/>
</dbReference>
<dbReference type="InterPro" id="IPR004655">
    <property type="entry name" value="FabH"/>
</dbReference>
<evidence type="ECO:0000313" key="11">
    <source>
        <dbReference type="EMBL" id="STQ86667.1"/>
    </source>
</evidence>
<dbReference type="GO" id="GO:0004315">
    <property type="term" value="F:3-oxoacyl-[acyl-carrier-protein] synthase activity"/>
    <property type="evidence" value="ECO:0007669"/>
    <property type="project" value="InterPro"/>
</dbReference>
<dbReference type="GO" id="GO:0005737">
    <property type="term" value="C:cytoplasm"/>
    <property type="evidence" value="ECO:0007669"/>
    <property type="project" value="UniProtKB-SubCell"/>
</dbReference>
<evidence type="ECO:0000313" key="12">
    <source>
        <dbReference type="EMBL" id="TLE00893.1"/>
    </source>
</evidence>
<keyword evidence="2 8" id="KW-0444">Lipid biosynthesis</keyword>
<comment type="subunit">
    <text evidence="8">Homodimer.</text>
</comment>
<feature type="region of interest" description="ACP-binding" evidence="8">
    <location>
        <begin position="265"/>
        <end position="269"/>
    </location>
</feature>
<proteinExistence type="inferred from homology"/>
<evidence type="ECO:0000256" key="3">
    <source>
        <dbReference type="ARBA" id="ARBA00022679"/>
    </source>
</evidence>
<keyword evidence="5 8" id="KW-0443">Lipid metabolism</keyword>